<reference evidence="2 3" key="1">
    <citation type="journal article" date="2016" name="Environ. Microbiol.">
        <title>Genomic resolution of a cold subsurface aquifer community provides metabolic insights for novel microbes adapted to high CO concentrations.</title>
        <authorList>
            <person name="Probst A.J."/>
            <person name="Castelle C.J."/>
            <person name="Singh A."/>
            <person name="Brown C.T."/>
            <person name="Anantharaman K."/>
            <person name="Sharon I."/>
            <person name="Hug L.A."/>
            <person name="Burstein D."/>
            <person name="Emerson J.B."/>
            <person name="Thomas B.C."/>
            <person name="Banfield J.F."/>
        </authorList>
    </citation>
    <scope>NUCLEOTIDE SEQUENCE [LARGE SCALE GENOMIC DNA]</scope>
    <source>
        <strain evidence="2">CG2_30_44_31</strain>
    </source>
</reference>
<keyword evidence="1" id="KW-0812">Transmembrane</keyword>
<evidence type="ECO:0000313" key="2">
    <source>
        <dbReference type="EMBL" id="OIP03692.1"/>
    </source>
</evidence>
<gene>
    <name evidence="2" type="ORF">AUK18_01375</name>
</gene>
<dbReference type="EMBL" id="MNXQ01000027">
    <property type="protein sequence ID" value="OIP03692.1"/>
    <property type="molecule type" value="Genomic_DNA"/>
</dbReference>
<dbReference type="AlphaFoldDB" id="A0A1J5AYU7"/>
<keyword evidence="1" id="KW-0472">Membrane</keyword>
<comment type="caution">
    <text evidence="2">The sequence shown here is derived from an EMBL/GenBank/DDBJ whole genome shotgun (WGS) entry which is preliminary data.</text>
</comment>
<proteinExistence type="predicted"/>
<sequence length="210" mass="22978">MFLSLLAFIISAVFLFLSSQALLSRLCRLLPLNLLFFLLLPGIFLHEFSHILMAELLQVKTGALNLRPGLKDGHLTLGSAQIAPADPFRLTLIGTAPFIAGVAVLWLLIKFNPGGWWQILFWYLEFTVANTLFSSPSDLQSAGIPLILVLLLLGVFQLTNLNLPASLLPFLANSFSSLASVFGYTLIINLALLLSLKFLLQLKHDSTTGG</sequence>
<feature type="transmembrane region" description="Helical" evidence="1">
    <location>
        <begin position="181"/>
        <end position="200"/>
    </location>
</feature>
<evidence type="ECO:0000313" key="3">
    <source>
        <dbReference type="Proteomes" id="UP000183605"/>
    </source>
</evidence>
<feature type="transmembrane region" description="Helical" evidence="1">
    <location>
        <begin position="115"/>
        <end position="133"/>
    </location>
</feature>
<organism evidence="2 3">
    <name type="scientific">Candidatus Beckwithbacteria bacterium CG2_30_44_31</name>
    <dbReference type="NCBI Taxonomy" id="1805035"/>
    <lineage>
        <taxon>Bacteria</taxon>
        <taxon>Candidatus Beckwithiibacteriota</taxon>
    </lineage>
</organism>
<evidence type="ECO:0000256" key="1">
    <source>
        <dbReference type="SAM" id="Phobius"/>
    </source>
</evidence>
<feature type="transmembrane region" description="Helical" evidence="1">
    <location>
        <begin position="34"/>
        <end position="57"/>
    </location>
</feature>
<accession>A0A1J5AYU7</accession>
<keyword evidence="1" id="KW-1133">Transmembrane helix</keyword>
<name>A0A1J5AYU7_9BACT</name>
<dbReference type="Proteomes" id="UP000183605">
    <property type="component" value="Unassembled WGS sequence"/>
</dbReference>
<feature type="transmembrane region" description="Helical" evidence="1">
    <location>
        <begin position="90"/>
        <end position="109"/>
    </location>
</feature>
<protein>
    <submittedName>
        <fullName evidence="2">Uncharacterized protein</fullName>
    </submittedName>
</protein>
<feature type="transmembrane region" description="Helical" evidence="1">
    <location>
        <begin position="142"/>
        <end position="161"/>
    </location>
</feature>